<keyword evidence="1" id="KW-0805">Transcription regulation</keyword>
<evidence type="ECO:0000313" key="5">
    <source>
        <dbReference type="EMBL" id="GIH17031.1"/>
    </source>
</evidence>
<sequence length="154" mass="16610">MPRPPAPPASAAAARRSLATESAQLLLTIGTALRQRMEAQCLRLGLSPAVARALFELDAQRPLPARDLAERLACDRSNVVGLVDKLEEAGLVRRQVDPADRRVKTLVVTDAGRHTQAELRRLMDECGIPLDGSDLTGTELGVLRDLCARLAVTL</sequence>
<dbReference type="PROSITE" id="PS01117">
    <property type="entry name" value="HTH_MARR_1"/>
    <property type="match status" value="1"/>
</dbReference>
<feature type="domain" description="HTH marR-type" evidence="4">
    <location>
        <begin position="19"/>
        <end position="152"/>
    </location>
</feature>
<gene>
    <name evidence="5" type="ORF">Raf01_52030</name>
</gene>
<dbReference type="InterPro" id="IPR036388">
    <property type="entry name" value="WH-like_DNA-bd_sf"/>
</dbReference>
<dbReference type="InterPro" id="IPR036390">
    <property type="entry name" value="WH_DNA-bd_sf"/>
</dbReference>
<keyword evidence="6" id="KW-1185">Reference proteome</keyword>
<dbReference type="InterPro" id="IPR000835">
    <property type="entry name" value="HTH_MarR-typ"/>
</dbReference>
<dbReference type="GO" id="GO:0006950">
    <property type="term" value="P:response to stress"/>
    <property type="evidence" value="ECO:0007669"/>
    <property type="project" value="TreeGrafter"/>
</dbReference>
<dbReference type="Proteomes" id="UP000642748">
    <property type="component" value="Unassembled WGS sequence"/>
</dbReference>
<keyword evidence="3" id="KW-0804">Transcription</keyword>
<dbReference type="SUPFAM" id="SSF46785">
    <property type="entry name" value="Winged helix' DNA-binding domain"/>
    <property type="match status" value="1"/>
</dbReference>
<dbReference type="PANTHER" id="PTHR33164:SF99">
    <property type="entry name" value="MARR FAMILY REGULATORY PROTEIN"/>
    <property type="match status" value="1"/>
</dbReference>
<dbReference type="PRINTS" id="PR00598">
    <property type="entry name" value="HTHMARR"/>
</dbReference>
<accession>A0A8J3QYK9</accession>
<keyword evidence="2" id="KW-0238">DNA-binding</keyword>
<dbReference type="InterPro" id="IPR023187">
    <property type="entry name" value="Tscrpt_reg_MarR-type_CS"/>
</dbReference>
<dbReference type="RefSeq" id="WP_203920584.1">
    <property type="nucleotide sequence ID" value="NZ_BONZ01000049.1"/>
</dbReference>
<dbReference type="PROSITE" id="PS50995">
    <property type="entry name" value="HTH_MARR_2"/>
    <property type="match status" value="1"/>
</dbReference>
<evidence type="ECO:0000256" key="2">
    <source>
        <dbReference type="ARBA" id="ARBA00023125"/>
    </source>
</evidence>
<proteinExistence type="predicted"/>
<dbReference type="SMART" id="SM00347">
    <property type="entry name" value="HTH_MARR"/>
    <property type="match status" value="1"/>
</dbReference>
<reference evidence="5" key="1">
    <citation type="submission" date="2021-01" db="EMBL/GenBank/DDBJ databases">
        <title>Whole genome shotgun sequence of Rugosimonospora africana NBRC 104875.</title>
        <authorList>
            <person name="Komaki H."/>
            <person name="Tamura T."/>
        </authorList>
    </citation>
    <scope>NUCLEOTIDE SEQUENCE</scope>
    <source>
        <strain evidence="5">NBRC 104875</strain>
    </source>
</reference>
<name>A0A8J3QYK9_9ACTN</name>
<dbReference type="AlphaFoldDB" id="A0A8J3QYK9"/>
<comment type="caution">
    <text evidence="5">The sequence shown here is derived from an EMBL/GenBank/DDBJ whole genome shotgun (WGS) entry which is preliminary data.</text>
</comment>
<evidence type="ECO:0000256" key="1">
    <source>
        <dbReference type="ARBA" id="ARBA00023015"/>
    </source>
</evidence>
<dbReference type="Pfam" id="PF12802">
    <property type="entry name" value="MarR_2"/>
    <property type="match status" value="1"/>
</dbReference>
<dbReference type="GO" id="GO:0003677">
    <property type="term" value="F:DNA binding"/>
    <property type="evidence" value="ECO:0007669"/>
    <property type="project" value="UniProtKB-KW"/>
</dbReference>
<dbReference type="EMBL" id="BONZ01000049">
    <property type="protein sequence ID" value="GIH17031.1"/>
    <property type="molecule type" value="Genomic_DNA"/>
</dbReference>
<protein>
    <recommendedName>
        <fullName evidence="4">HTH marR-type domain-containing protein</fullName>
    </recommendedName>
</protein>
<organism evidence="5 6">
    <name type="scientific">Rugosimonospora africana</name>
    <dbReference type="NCBI Taxonomy" id="556532"/>
    <lineage>
        <taxon>Bacteria</taxon>
        <taxon>Bacillati</taxon>
        <taxon>Actinomycetota</taxon>
        <taxon>Actinomycetes</taxon>
        <taxon>Micromonosporales</taxon>
        <taxon>Micromonosporaceae</taxon>
        <taxon>Rugosimonospora</taxon>
    </lineage>
</organism>
<evidence type="ECO:0000256" key="3">
    <source>
        <dbReference type="ARBA" id="ARBA00023163"/>
    </source>
</evidence>
<dbReference type="PANTHER" id="PTHR33164">
    <property type="entry name" value="TRANSCRIPTIONAL REGULATOR, MARR FAMILY"/>
    <property type="match status" value="1"/>
</dbReference>
<evidence type="ECO:0000259" key="4">
    <source>
        <dbReference type="PROSITE" id="PS50995"/>
    </source>
</evidence>
<dbReference type="GO" id="GO:0003700">
    <property type="term" value="F:DNA-binding transcription factor activity"/>
    <property type="evidence" value="ECO:0007669"/>
    <property type="project" value="InterPro"/>
</dbReference>
<dbReference type="InterPro" id="IPR039422">
    <property type="entry name" value="MarR/SlyA-like"/>
</dbReference>
<evidence type="ECO:0000313" key="6">
    <source>
        <dbReference type="Proteomes" id="UP000642748"/>
    </source>
</evidence>
<dbReference type="Gene3D" id="1.10.10.10">
    <property type="entry name" value="Winged helix-like DNA-binding domain superfamily/Winged helix DNA-binding domain"/>
    <property type="match status" value="1"/>
</dbReference>